<evidence type="ECO:0000256" key="1">
    <source>
        <dbReference type="ARBA" id="ARBA00022793"/>
    </source>
</evidence>
<dbReference type="AlphaFoldDB" id="A0A498IUU9"/>
<dbReference type="EMBL" id="RDQH01000336">
    <property type="protein sequence ID" value="RXH86970.1"/>
    <property type="molecule type" value="Genomic_DNA"/>
</dbReference>
<gene>
    <name evidence="2" type="ORF">DVH24_022243</name>
</gene>
<accession>A0A498IUU9</accession>
<dbReference type="GO" id="GO:0005737">
    <property type="term" value="C:cytoplasm"/>
    <property type="evidence" value="ECO:0007669"/>
    <property type="project" value="TreeGrafter"/>
</dbReference>
<reference evidence="2 3" key="1">
    <citation type="submission" date="2018-10" db="EMBL/GenBank/DDBJ databases">
        <title>A high-quality apple genome assembly.</title>
        <authorList>
            <person name="Hu J."/>
        </authorList>
    </citation>
    <scope>NUCLEOTIDE SEQUENCE [LARGE SCALE GENOMIC DNA]</scope>
    <source>
        <strain evidence="3">cv. HFTH1</strain>
        <tissue evidence="2">Young leaf</tissue>
    </source>
</reference>
<sequence length="112" mass="12355">MAKRFEGLVGMEKRFEVVVPRNFSLVCFRVSPSAISNNTPIPSDENGVINEVNCRLLKAINGSGRVYMTHAVVGGMYVLRCAIGATLTEEKHVVIAWKVVQEHADAILSMYC</sequence>
<dbReference type="Gene3D" id="3.90.1150.10">
    <property type="entry name" value="Aspartate Aminotransferase, domain 1"/>
    <property type="match status" value="1"/>
</dbReference>
<dbReference type="GO" id="GO:0016831">
    <property type="term" value="F:carboxy-lyase activity"/>
    <property type="evidence" value="ECO:0007669"/>
    <property type="project" value="TreeGrafter"/>
</dbReference>
<dbReference type="PANTHER" id="PTHR11999:SF96">
    <property type="entry name" value="TYROSINE DECARBOXYLASE"/>
    <property type="match status" value="1"/>
</dbReference>
<evidence type="ECO:0000313" key="2">
    <source>
        <dbReference type="EMBL" id="RXH86970.1"/>
    </source>
</evidence>
<keyword evidence="1" id="KW-0210">Decarboxylase</keyword>
<comment type="caution">
    <text evidence="2">The sequence shown here is derived from an EMBL/GenBank/DDBJ whole genome shotgun (WGS) entry which is preliminary data.</text>
</comment>
<keyword evidence="3" id="KW-1185">Reference proteome</keyword>
<dbReference type="InterPro" id="IPR015422">
    <property type="entry name" value="PyrdxlP-dep_Trfase_small"/>
</dbReference>
<dbReference type="Proteomes" id="UP000290289">
    <property type="component" value="Chromosome 10"/>
</dbReference>
<keyword evidence="1" id="KW-0456">Lyase</keyword>
<dbReference type="SUPFAM" id="SSF53383">
    <property type="entry name" value="PLP-dependent transferases"/>
    <property type="match status" value="1"/>
</dbReference>
<name>A0A498IUU9_MALDO</name>
<evidence type="ECO:0000313" key="3">
    <source>
        <dbReference type="Proteomes" id="UP000290289"/>
    </source>
</evidence>
<protein>
    <submittedName>
        <fullName evidence="2">Uncharacterized protein</fullName>
    </submittedName>
</protein>
<dbReference type="InterPro" id="IPR010977">
    <property type="entry name" value="Aromatic_deC"/>
</dbReference>
<dbReference type="STRING" id="3750.A0A498IUU9"/>
<organism evidence="2 3">
    <name type="scientific">Malus domestica</name>
    <name type="common">Apple</name>
    <name type="synonym">Pyrus malus</name>
    <dbReference type="NCBI Taxonomy" id="3750"/>
    <lineage>
        <taxon>Eukaryota</taxon>
        <taxon>Viridiplantae</taxon>
        <taxon>Streptophyta</taxon>
        <taxon>Embryophyta</taxon>
        <taxon>Tracheophyta</taxon>
        <taxon>Spermatophyta</taxon>
        <taxon>Magnoliopsida</taxon>
        <taxon>eudicotyledons</taxon>
        <taxon>Gunneridae</taxon>
        <taxon>Pentapetalae</taxon>
        <taxon>rosids</taxon>
        <taxon>fabids</taxon>
        <taxon>Rosales</taxon>
        <taxon>Rosaceae</taxon>
        <taxon>Amygdaloideae</taxon>
        <taxon>Maleae</taxon>
        <taxon>Malus</taxon>
    </lineage>
</organism>
<dbReference type="InterPro" id="IPR015424">
    <property type="entry name" value="PyrdxlP-dep_Trfase"/>
</dbReference>
<proteinExistence type="predicted"/>
<dbReference type="PANTHER" id="PTHR11999">
    <property type="entry name" value="GROUP II PYRIDOXAL-5-PHOSPHATE DECARBOXYLASE"/>
    <property type="match status" value="1"/>
</dbReference>